<evidence type="ECO:0000256" key="2">
    <source>
        <dbReference type="ARBA" id="ARBA00022727"/>
    </source>
</evidence>
<dbReference type="Pfam" id="PF00406">
    <property type="entry name" value="ADK"/>
    <property type="match status" value="1"/>
</dbReference>
<evidence type="ECO:0000256" key="4">
    <source>
        <dbReference type="ARBA" id="ARBA00022777"/>
    </source>
</evidence>
<dbReference type="GO" id="GO:0004017">
    <property type="term" value="F:AMP kinase activity"/>
    <property type="evidence" value="ECO:0007669"/>
    <property type="project" value="UniProtKB-EC"/>
</dbReference>
<feature type="binding site" evidence="5">
    <location>
        <position position="36"/>
    </location>
    <ligand>
        <name>AMP</name>
        <dbReference type="ChEBI" id="CHEBI:456215"/>
    </ligand>
</feature>
<feature type="binding site" evidence="5">
    <location>
        <position position="92"/>
    </location>
    <ligand>
        <name>AMP</name>
        <dbReference type="ChEBI" id="CHEBI:456215"/>
    </ligand>
</feature>
<comment type="caution">
    <text evidence="5">Lacks conserved residue(s) required for the propagation of feature annotation.</text>
</comment>
<feature type="domain" description="Adenylate kinase active site lid" evidence="8">
    <location>
        <begin position="127"/>
        <end position="162"/>
    </location>
</feature>
<comment type="caution">
    <text evidence="9">The sequence shown here is derived from an EMBL/GenBank/DDBJ whole genome shotgun (WGS) entry which is preliminary data.</text>
</comment>
<feature type="binding site" evidence="5">
    <location>
        <begin position="57"/>
        <end position="59"/>
    </location>
    <ligand>
        <name>AMP</name>
        <dbReference type="ChEBI" id="CHEBI:456215"/>
    </ligand>
</feature>
<dbReference type="NCBIfam" id="NF001381">
    <property type="entry name" value="PRK00279.1-3"/>
    <property type="match status" value="1"/>
</dbReference>
<keyword evidence="5" id="KW-0862">Zinc</keyword>
<dbReference type="CDD" id="cd01428">
    <property type="entry name" value="ADK"/>
    <property type="match status" value="1"/>
</dbReference>
<dbReference type="InterPro" id="IPR027417">
    <property type="entry name" value="P-loop_NTPase"/>
</dbReference>
<reference evidence="9" key="1">
    <citation type="submission" date="2019-10" db="EMBL/GenBank/DDBJ databases">
        <title>Whole Genome Sequencing and Characterization of Texas Phoenix Palm Decline Phytoplasma Belongs to Lethal Yellowing (16SrIV) Group.</title>
        <authorList>
            <person name="Bao M."/>
        </authorList>
    </citation>
    <scope>NUCLEOTIDE SEQUENCE [LARGE SCALE GENOMIC DNA]</scope>
    <source>
        <strain evidence="9">ACPD</strain>
    </source>
</reference>
<dbReference type="InterPro" id="IPR006259">
    <property type="entry name" value="Adenyl_kin_sub"/>
</dbReference>
<evidence type="ECO:0000259" key="8">
    <source>
        <dbReference type="Pfam" id="PF05191"/>
    </source>
</evidence>
<evidence type="ECO:0000313" key="10">
    <source>
        <dbReference type="Proteomes" id="UP001192346"/>
    </source>
</evidence>
<comment type="domain">
    <text evidence="5">Consists of three domains, a large central CORE domain and two small peripheral domains, NMPbind and LID, which undergo movements during catalysis. The LID domain closes over the site of phosphoryl transfer upon ATP binding. Assembling and dissambling the active center during each catalytic cycle provides an effective means to prevent ATP hydrolysis. Some bacteria have evolved a zinc-coordinating structure that stabilizes the LID domain.</text>
</comment>
<feature type="binding site" evidence="5">
    <location>
        <position position="133"/>
    </location>
    <ligand>
        <name>Zn(2+)</name>
        <dbReference type="ChEBI" id="CHEBI:29105"/>
        <note>structural</note>
    </ligand>
</feature>
<feature type="binding site" evidence="5">
    <location>
        <position position="153"/>
    </location>
    <ligand>
        <name>Zn(2+)</name>
        <dbReference type="ChEBI" id="CHEBI:29105"/>
        <note>structural</note>
    </ligand>
</feature>
<accession>A0ABS5BIX6</accession>
<dbReference type="PROSITE" id="PS00113">
    <property type="entry name" value="ADENYLATE_KINASE"/>
    <property type="match status" value="1"/>
</dbReference>
<protein>
    <recommendedName>
        <fullName evidence="5 7">Adenylate kinase</fullName>
        <shortName evidence="5">AK</shortName>
        <ecNumber evidence="5 7">2.7.4.3</ecNumber>
    </recommendedName>
    <alternativeName>
        <fullName evidence="5">ATP-AMP transphosphorylase</fullName>
    </alternativeName>
    <alternativeName>
        <fullName evidence="5">ATP:AMP phosphotransferase</fullName>
    </alternativeName>
    <alternativeName>
        <fullName evidence="5">Adenylate monophosphate kinase</fullName>
    </alternativeName>
</protein>
<sequence>MNIILIGPPATGKGTQSSILSKHFKIPHISIGDIFRNNLKNKTNLGKLVHSFIEKGSLVPDEITNKMISEHLYQKKIENGFILDGFPRNLNQAIFLDKELENKKIELSKVIYFNSAEEVLRKRITGRIVCPKCGEIYNKEKKIPKRNNFCDNDNEKLKKRKDDNIKTFIQRLIIYKKETFPLINFYKQKNKILEIKIDDPNTTIEEITNIILKKINK</sequence>
<keyword evidence="5 7" id="KW-0067">ATP-binding</keyword>
<feature type="region of interest" description="LID" evidence="5">
    <location>
        <begin position="126"/>
        <end position="163"/>
    </location>
</feature>
<feature type="binding site" evidence="5">
    <location>
        <position position="130"/>
    </location>
    <ligand>
        <name>Zn(2+)</name>
        <dbReference type="ChEBI" id="CHEBI:29105"/>
        <note>structural</note>
    </ligand>
</feature>
<dbReference type="Proteomes" id="UP001192346">
    <property type="component" value="Unassembled WGS sequence"/>
</dbReference>
<keyword evidence="5" id="KW-0479">Metal-binding</keyword>
<comment type="catalytic activity">
    <reaction evidence="5 7">
        <text>AMP + ATP = 2 ADP</text>
        <dbReference type="Rhea" id="RHEA:12973"/>
        <dbReference type="ChEBI" id="CHEBI:30616"/>
        <dbReference type="ChEBI" id="CHEBI:456215"/>
        <dbReference type="ChEBI" id="CHEBI:456216"/>
        <dbReference type="EC" id="2.7.4.3"/>
    </reaction>
</comment>
<dbReference type="EC" id="2.7.4.3" evidence="5 7"/>
<feature type="binding site" evidence="5">
    <location>
        <position position="201"/>
    </location>
    <ligand>
        <name>ATP</name>
        <dbReference type="ChEBI" id="CHEBI:30616"/>
    </ligand>
</feature>
<dbReference type="RefSeq" id="WP_138107879.1">
    <property type="nucleotide sequence ID" value="NZ_VBRA02000010.1"/>
</dbReference>
<dbReference type="InterPro" id="IPR033690">
    <property type="entry name" value="Adenylat_kinase_CS"/>
</dbReference>
<feature type="binding site" evidence="5">
    <location>
        <position position="150"/>
    </location>
    <ligand>
        <name>Zn(2+)</name>
        <dbReference type="ChEBI" id="CHEBI:29105"/>
        <note>structural</note>
    </ligand>
</feature>
<evidence type="ECO:0000256" key="3">
    <source>
        <dbReference type="ARBA" id="ARBA00022741"/>
    </source>
</evidence>
<comment type="similarity">
    <text evidence="5 6">Belongs to the adenylate kinase family.</text>
</comment>
<proteinExistence type="inferred from homology"/>
<feature type="binding site" evidence="5">
    <location>
        <begin position="85"/>
        <end position="88"/>
    </location>
    <ligand>
        <name>AMP</name>
        <dbReference type="ChEBI" id="CHEBI:456215"/>
    </ligand>
</feature>
<dbReference type="SUPFAM" id="SSF52540">
    <property type="entry name" value="P-loop containing nucleoside triphosphate hydrolases"/>
    <property type="match status" value="1"/>
</dbReference>
<feature type="binding site" evidence="5">
    <location>
        <position position="171"/>
    </location>
    <ligand>
        <name>AMP</name>
        <dbReference type="ChEBI" id="CHEBI:456215"/>
    </ligand>
</feature>
<keyword evidence="4 5" id="KW-0418">Kinase</keyword>
<dbReference type="InterPro" id="IPR007862">
    <property type="entry name" value="Adenylate_kinase_lid-dom"/>
</dbReference>
<keyword evidence="3 5" id="KW-0547">Nucleotide-binding</keyword>
<organism evidence="9 10">
    <name type="scientific">Texas Phoenix palm phytoplasma</name>
    <dbReference type="NCBI Taxonomy" id="176709"/>
    <lineage>
        <taxon>Bacteria</taxon>
        <taxon>Bacillati</taxon>
        <taxon>Mycoplasmatota</taxon>
        <taxon>Mollicutes</taxon>
        <taxon>Acholeplasmatales</taxon>
        <taxon>Acholeplasmataceae</taxon>
        <taxon>Candidatus Phytoplasma</taxon>
        <taxon>16SrIV (Coconut lethal yellows group)</taxon>
    </lineage>
</organism>
<name>A0ABS5BIX6_9MOLU</name>
<evidence type="ECO:0000256" key="5">
    <source>
        <dbReference type="HAMAP-Rule" id="MF_00235"/>
    </source>
</evidence>
<evidence type="ECO:0000256" key="6">
    <source>
        <dbReference type="RuleBase" id="RU003330"/>
    </source>
</evidence>
<keyword evidence="5" id="KW-0963">Cytoplasm</keyword>
<dbReference type="NCBIfam" id="TIGR01351">
    <property type="entry name" value="adk"/>
    <property type="match status" value="1"/>
</dbReference>
<dbReference type="Pfam" id="PF05191">
    <property type="entry name" value="ADK_lid"/>
    <property type="match status" value="1"/>
</dbReference>
<gene>
    <name evidence="5" type="primary">adk</name>
    <name evidence="9" type="ORF">FEF22_001950</name>
</gene>
<evidence type="ECO:0000256" key="7">
    <source>
        <dbReference type="RuleBase" id="RU003331"/>
    </source>
</evidence>
<dbReference type="EMBL" id="VBRA02000010">
    <property type="protein sequence ID" value="MBP3059536.1"/>
    <property type="molecule type" value="Genomic_DNA"/>
</dbReference>
<keyword evidence="10" id="KW-1185">Reference proteome</keyword>
<dbReference type="HAMAP" id="MF_00235">
    <property type="entry name" value="Adenylate_kinase_Adk"/>
    <property type="match status" value="1"/>
</dbReference>
<evidence type="ECO:0000313" key="9">
    <source>
        <dbReference type="EMBL" id="MBP3059536.1"/>
    </source>
</evidence>
<feature type="region of interest" description="NMP" evidence="5">
    <location>
        <begin position="30"/>
        <end position="59"/>
    </location>
</feature>
<comment type="function">
    <text evidence="5">Catalyzes the reversible transfer of the terminal phosphate group between ATP and AMP. Plays an important role in cellular energy homeostasis and in adenine nucleotide metabolism.</text>
</comment>
<feature type="binding site" evidence="5">
    <location>
        <begin position="136"/>
        <end position="137"/>
    </location>
    <ligand>
        <name>ATP</name>
        <dbReference type="ChEBI" id="CHEBI:30616"/>
    </ligand>
</feature>
<keyword evidence="1 5" id="KW-0808">Transferase</keyword>
<feature type="binding site" evidence="5">
    <location>
        <position position="160"/>
    </location>
    <ligand>
        <name>AMP</name>
        <dbReference type="ChEBI" id="CHEBI:456215"/>
    </ligand>
</feature>
<keyword evidence="2 5" id="KW-0545">Nucleotide biosynthesis</keyword>
<dbReference type="InterPro" id="IPR000850">
    <property type="entry name" value="Adenylat/UMP-CMP_kin"/>
</dbReference>
<feature type="binding site" evidence="5">
    <location>
        <position position="127"/>
    </location>
    <ligand>
        <name>ATP</name>
        <dbReference type="ChEBI" id="CHEBI:30616"/>
    </ligand>
</feature>
<evidence type="ECO:0000256" key="1">
    <source>
        <dbReference type="ARBA" id="ARBA00022679"/>
    </source>
</evidence>
<comment type="pathway">
    <text evidence="5">Purine metabolism; AMP biosynthesis via salvage pathway; AMP from ADP: step 1/1.</text>
</comment>
<dbReference type="PRINTS" id="PR00094">
    <property type="entry name" value="ADENYLTKNASE"/>
</dbReference>
<dbReference type="PANTHER" id="PTHR23359">
    <property type="entry name" value="NUCLEOTIDE KINASE"/>
    <property type="match status" value="1"/>
</dbReference>
<dbReference type="Gene3D" id="3.40.50.300">
    <property type="entry name" value="P-loop containing nucleotide triphosphate hydrolases"/>
    <property type="match status" value="1"/>
</dbReference>
<comment type="subcellular location">
    <subcellularLocation>
        <location evidence="5 7">Cytoplasm</location>
    </subcellularLocation>
</comment>
<feature type="binding site" evidence="5">
    <location>
        <begin position="10"/>
        <end position="15"/>
    </location>
    <ligand>
        <name>ATP</name>
        <dbReference type="ChEBI" id="CHEBI:30616"/>
    </ligand>
</feature>
<comment type="subunit">
    <text evidence="5 7">Monomer.</text>
</comment>